<evidence type="ECO:0000256" key="1">
    <source>
        <dbReference type="SAM" id="SignalP"/>
    </source>
</evidence>
<proteinExistence type="predicted"/>
<feature type="signal peptide" evidence="1">
    <location>
        <begin position="1"/>
        <end position="21"/>
    </location>
</feature>
<dbReference type="Pfam" id="PF17170">
    <property type="entry name" value="DUF5128"/>
    <property type="match status" value="1"/>
</dbReference>
<dbReference type="EMBL" id="DVLY01000115">
    <property type="protein sequence ID" value="HIT98162.1"/>
    <property type="molecule type" value="Genomic_DNA"/>
</dbReference>
<gene>
    <name evidence="2" type="ORF">IAC44_04910</name>
</gene>
<evidence type="ECO:0000313" key="2">
    <source>
        <dbReference type="EMBL" id="HIT98162.1"/>
    </source>
</evidence>
<name>A0A9D1KTN1_9FLAO</name>
<organism evidence="2 3">
    <name type="scientific">Candidatus Merdimorpha stercoravium</name>
    <dbReference type="NCBI Taxonomy" id="2840863"/>
    <lineage>
        <taxon>Bacteria</taxon>
        <taxon>Pseudomonadati</taxon>
        <taxon>Bacteroidota</taxon>
        <taxon>Flavobacteriia</taxon>
        <taxon>Flavobacteriales</taxon>
        <taxon>Candidatus Merdimorpha</taxon>
    </lineage>
</organism>
<reference evidence="2" key="2">
    <citation type="journal article" date="2021" name="PeerJ">
        <title>Extensive microbial diversity within the chicken gut microbiome revealed by metagenomics and culture.</title>
        <authorList>
            <person name="Gilroy R."/>
            <person name="Ravi A."/>
            <person name="Getino M."/>
            <person name="Pursley I."/>
            <person name="Horton D.L."/>
            <person name="Alikhan N.F."/>
            <person name="Baker D."/>
            <person name="Gharbi K."/>
            <person name="Hall N."/>
            <person name="Watson M."/>
            <person name="Adriaenssens E.M."/>
            <person name="Foster-Nyarko E."/>
            <person name="Jarju S."/>
            <person name="Secka A."/>
            <person name="Antonio M."/>
            <person name="Oren A."/>
            <person name="Chaudhuri R.R."/>
            <person name="La Ragione R."/>
            <person name="Hildebrand F."/>
            <person name="Pallen M.J."/>
        </authorList>
    </citation>
    <scope>NUCLEOTIDE SEQUENCE</scope>
    <source>
        <strain evidence="2">1383</strain>
    </source>
</reference>
<evidence type="ECO:0000313" key="3">
    <source>
        <dbReference type="Proteomes" id="UP000824161"/>
    </source>
</evidence>
<protein>
    <submittedName>
        <fullName evidence="2">6-bladed beta-propeller</fullName>
    </submittedName>
</protein>
<accession>A0A9D1KTN1</accession>
<reference evidence="2" key="1">
    <citation type="submission" date="2020-10" db="EMBL/GenBank/DDBJ databases">
        <authorList>
            <person name="Gilroy R."/>
        </authorList>
    </citation>
    <scope>NUCLEOTIDE SEQUENCE</scope>
    <source>
        <strain evidence="2">1383</strain>
    </source>
</reference>
<keyword evidence="1" id="KW-0732">Signal</keyword>
<dbReference type="AlphaFoldDB" id="A0A9D1KTN1"/>
<feature type="chain" id="PRO_5039115953" evidence="1">
    <location>
        <begin position="22"/>
        <end position="381"/>
    </location>
</feature>
<dbReference type="SUPFAM" id="SSF63825">
    <property type="entry name" value="YWTD domain"/>
    <property type="match status" value="1"/>
</dbReference>
<sequence length="381" mass="42092">MKKRGLLWLMAAGCLAACSEAAPEEEVLFADVADESGVVKLSEVLSFHALVPLETTEESLVGEVMKIVKENGMYYLAYDGRNILMFDGAGKYRGQIDRIGAGPGEYRHVVDFDVLGERIAVLDADKVYFYTLEGDFVRTVALPFLGTNLKLLPEGKMLLCTSREDKAIAVVDSTGGEIARYLDFTEPIALRKLQAFVPYDGRIFFQNGAYTADLWWYADGKEGTARLLDDENAIGTRQEQQWVAQEGFEYPQNHTEALKVNGLTACATQMAFAALAGDRAWLYVLDFPSGRAVRYGLLPGMEGVLEDDITYLDPAVSLGMMTIGASQDGFVSLVQPYLLAEALENHRSRENELAYAAAKELLARAGDPQQANPILFEFRFK</sequence>
<comment type="caution">
    <text evidence="2">The sequence shown here is derived from an EMBL/GenBank/DDBJ whole genome shotgun (WGS) entry which is preliminary data.</text>
</comment>
<dbReference type="Proteomes" id="UP000824161">
    <property type="component" value="Unassembled WGS sequence"/>
</dbReference>